<proteinExistence type="inferred from homology"/>
<feature type="transmembrane region" description="Helical" evidence="10">
    <location>
        <begin position="69"/>
        <end position="88"/>
    </location>
</feature>
<organism evidence="11 12">
    <name type="scientific">Nocardioides mangrovi</name>
    <dbReference type="NCBI Taxonomy" id="2874580"/>
    <lineage>
        <taxon>Bacteria</taxon>
        <taxon>Bacillati</taxon>
        <taxon>Actinomycetota</taxon>
        <taxon>Actinomycetes</taxon>
        <taxon>Propionibacteriales</taxon>
        <taxon>Nocardioidaceae</taxon>
        <taxon>Nocardioides</taxon>
    </lineage>
</organism>
<keyword evidence="4 10" id="KW-1133">Transmembrane helix</keyword>
<feature type="transmembrane region" description="Helical" evidence="10">
    <location>
        <begin position="7"/>
        <end position="27"/>
    </location>
</feature>
<keyword evidence="6 10" id="KW-0407">Ion channel</keyword>
<evidence type="ECO:0000256" key="10">
    <source>
        <dbReference type="HAMAP-Rule" id="MF_00454"/>
    </source>
</evidence>
<keyword evidence="5 10" id="KW-0472">Membrane</keyword>
<keyword evidence="3 10" id="KW-0812">Transmembrane</keyword>
<dbReference type="Proteomes" id="UP000780875">
    <property type="component" value="Unassembled WGS sequence"/>
</dbReference>
<comment type="similarity">
    <text evidence="7 10">Belongs to the fluoride channel Fluc/FEX (TC 1.A.43) family.</text>
</comment>
<evidence type="ECO:0000313" key="12">
    <source>
        <dbReference type="Proteomes" id="UP000780875"/>
    </source>
</evidence>
<evidence type="ECO:0000256" key="7">
    <source>
        <dbReference type="ARBA" id="ARBA00035120"/>
    </source>
</evidence>
<dbReference type="NCBIfam" id="TIGR00494">
    <property type="entry name" value="crcB"/>
    <property type="match status" value="1"/>
</dbReference>
<keyword evidence="10" id="KW-0813">Transport</keyword>
<dbReference type="InterPro" id="IPR003691">
    <property type="entry name" value="FluC"/>
</dbReference>
<protein>
    <recommendedName>
        <fullName evidence="10">Fluoride-specific ion channel FluC</fullName>
    </recommendedName>
</protein>
<evidence type="ECO:0000256" key="5">
    <source>
        <dbReference type="ARBA" id="ARBA00023136"/>
    </source>
</evidence>
<feature type="binding site" evidence="10">
    <location>
        <position position="82"/>
    </location>
    <ligand>
        <name>Na(+)</name>
        <dbReference type="ChEBI" id="CHEBI:29101"/>
        <note>structural</note>
    </ligand>
</feature>
<keyword evidence="12" id="KW-1185">Reference proteome</keyword>
<evidence type="ECO:0000256" key="8">
    <source>
        <dbReference type="ARBA" id="ARBA00035585"/>
    </source>
</evidence>
<evidence type="ECO:0000256" key="9">
    <source>
        <dbReference type="ARBA" id="ARBA00049940"/>
    </source>
</evidence>
<name>A0ABS7UC88_9ACTN</name>
<comment type="activity regulation">
    <text evidence="10">Na(+) is not transported, but it plays an essential structural role and its presence is essential for fluoride channel function.</text>
</comment>
<reference evidence="11 12" key="1">
    <citation type="submission" date="2021-09" db="EMBL/GenBank/DDBJ databases">
        <title>Whole genome sequence of Nocardioides sp. GBK3QG-3.</title>
        <authorList>
            <person name="Tuo L."/>
        </authorList>
    </citation>
    <scope>NUCLEOTIDE SEQUENCE [LARGE SCALE GENOMIC DNA]</scope>
    <source>
        <strain evidence="11 12">GBK3QG-3</strain>
    </source>
</reference>
<evidence type="ECO:0000256" key="2">
    <source>
        <dbReference type="ARBA" id="ARBA00022475"/>
    </source>
</evidence>
<keyword evidence="10" id="KW-0479">Metal-binding</keyword>
<comment type="caution">
    <text evidence="11">The sequence shown here is derived from an EMBL/GenBank/DDBJ whole genome shotgun (WGS) entry which is preliminary data.</text>
</comment>
<dbReference type="PANTHER" id="PTHR28259:SF1">
    <property type="entry name" value="FLUORIDE EXPORT PROTEIN 1-RELATED"/>
    <property type="match status" value="1"/>
</dbReference>
<evidence type="ECO:0000256" key="6">
    <source>
        <dbReference type="ARBA" id="ARBA00023303"/>
    </source>
</evidence>
<feature type="transmembrane region" description="Helical" evidence="10">
    <location>
        <begin position="100"/>
        <end position="121"/>
    </location>
</feature>
<keyword evidence="10" id="KW-0915">Sodium</keyword>
<gene>
    <name evidence="10 11" type="primary">crcB</name>
    <name evidence="10" type="synonym">fluC</name>
    <name evidence="11" type="ORF">K8U61_09810</name>
</gene>
<keyword evidence="10" id="KW-0406">Ion transport</keyword>
<dbReference type="Pfam" id="PF02537">
    <property type="entry name" value="CRCB"/>
    <property type="match status" value="1"/>
</dbReference>
<comment type="catalytic activity">
    <reaction evidence="8">
        <text>fluoride(in) = fluoride(out)</text>
        <dbReference type="Rhea" id="RHEA:76159"/>
        <dbReference type="ChEBI" id="CHEBI:17051"/>
    </reaction>
    <physiologicalReaction direction="left-to-right" evidence="8">
        <dbReference type="Rhea" id="RHEA:76160"/>
    </physiologicalReaction>
</comment>
<comment type="function">
    <text evidence="9 10">Fluoride-specific ion channel. Important for reducing fluoride concentration in the cell, thus reducing its toxicity.</text>
</comment>
<dbReference type="PANTHER" id="PTHR28259">
    <property type="entry name" value="FLUORIDE EXPORT PROTEIN 1-RELATED"/>
    <property type="match status" value="1"/>
</dbReference>
<dbReference type="HAMAP" id="MF_00454">
    <property type="entry name" value="FluC"/>
    <property type="match status" value="1"/>
</dbReference>
<evidence type="ECO:0000313" key="11">
    <source>
        <dbReference type="EMBL" id="MBZ5738455.1"/>
    </source>
</evidence>
<feature type="binding site" evidence="10">
    <location>
        <position position="79"/>
    </location>
    <ligand>
        <name>Na(+)</name>
        <dbReference type="ChEBI" id="CHEBI:29101"/>
        <note>structural</note>
    </ligand>
</feature>
<dbReference type="RefSeq" id="WP_224122827.1">
    <property type="nucleotide sequence ID" value="NZ_JAIQZJ010000004.1"/>
</dbReference>
<keyword evidence="2 10" id="KW-1003">Cell membrane</keyword>
<evidence type="ECO:0000256" key="3">
    <source>
        <dbReference type="ARBA" id="ARBA00022692"/>
    </source>
</evidence>
<comment type="subcellular location">
    <subcellularLocation>
        <location evidence="1 10">Cell membrane</location>
        <topology evidence="1 10">Multi-pass membrane protein</topology>
    </subcellularLocation>
</comment>
<evidence type="ECO:0000256" key="4">
    <source>
        <dbReference type="ARBA" id="ARBA00022989"/>
    </source>
</evidence>
<accession>A0ABS7UC88</accession>
<evidence type="ECO:0000256" key="1">
    <source>
        <dbReference type="ARBA" id="ARBA00004651"/>
    </source>
</evidence>
<feature type="transmembrane region" description="Helical" evidence="10">
    <location>
        <begin position="39"/>
        <end position="57"/>
    </location>
</feature>
<sequence length="140" mass="14755">MSDRSPLPRLVLAVAIGGSLGALLRWWLTDLFPSDPDDFPWATFAINVTGSFLLALLPALTAVRRSRTLAVGLGPGLLGGYTTLSAYSEQTRALLDHGRTATAGLYLLGTLAACLVAVAIADHWSTLAQRGDFEAEGGDE</sequence>
<dbReference type="EMBL" id="JAIQZJ010000004">
    <property type="protein sequence ID" value="MBZ5738455.1"/>
    <property type="molecule type" value="Genomic_DNA"/>
</dbReference>